<evidence type="ECO:0000313" key="1">
    <source>
        <dbReference type="EMBL" id="KKK67564.1"/>
    </source>
</evidence>
<reference evidence="1" key="1">
    <citation type="journal article" date="2015" name="Nature">
        <title>Complex archaea that bridge the gap between prokaryotes and eukaryotes.</title>
        <authorList>
            <person name="Spang A."/>
            <person name="Saw J.H."/>
            <person name="Jorgensen S.L."/>
            <person name="Zaremba-Niedzwiedzka K."/>
            <person name="Martijn J."/>
            <person name="Lind A.E."/>
            <person name="van Eijk R."/>
            <person name="Schleper C."/>
            <person name="Guy L."/>
            <person name="Ettema T.J."/>
        </authorList>
    </citation>
    <scope>NUCLEOTIDE SEQUENCE</scope>
</reference>
<dbReference type="AlphaFoldDB" id="A0A0F8ZMD4"/>
<protein>
    <submittedName>
        <fullName evidence="1">Uncharacterized protein</fullName>
    </submittedName>
</protein>
<gene>
    <name evidence="1" type="ORF">LCGC14_2952820</name>
</gene>
<proteinExistence type="predicted"/>
<comment type="caution">
    <text evidence="1">The sequence shown here is derived from an EMBL/GenBank/DDBJ whole genome shotgun (WGS) entry which is preliminary data.</text>
</comment>
<dbReference type="EMBL" id="LAZR01059550">
    <property type="protein sequence ID" value="KKK67564.1"/>
    <property type="molecule type" value="Genomic_DNA"/>
</dbReference>
<name>A0A0F8ZMD4_9ZZZZ</name>
<sequence>MTNLLKRVEKVLDDFNGEHGNVDNSSLCQWCSAGTIFDGYGPEKGIAHRPDCIILELREAIANLPEENL</sequence>
<accession>A0A0F8ZMD4</accession>
<organism evidence="1">
    <name type="scientific">marine sediment metagenome</name>
    <dbReference type="NCBI Taxonomy" id="412755"/>
    <lineage>
        <taxon>unclassified sequences</taxon>
        <taxon>metagenomes</taxon>
        <taxon>ecological metagenomes</taxon>
    </lineage>
</organism>